<accession>A0A3V4UTP1</accession>
<dbReference type="EMBL" id="DAAMJF010000049">
    <property type="protein sequence ID" value="HAC6885254.1"/>
    <property type="molecule type" value="Genomic_DNA"/>
</dbReference>
<dbReference type="Pfam" id="PF15943">
    <property type="entry name" value="YdaS_toxin"/>
    <property type="match status" value="1"/>
</dbReference>
<dbReference type="Gene3D" id="1.10.260.40">
    <property type="entry name" value="lambda repressor-like DNA-binding domains"/>
    <property type="match status" value="1"/>
</dbReference>
<feature type="domain" description="HTH cro/C1-type" evidence="1">
    <location>
        <begin position="14"/>
        <end position="58"/>
    </location>
</feature>
<reference evidence="3" key="2">
    <citation type="submission" date="2018-07" db="EMBL/GenBank/DDBJ databases">
        <authorList>
            <consortium name="NCBI Pathogen Detection Project"/>
        </authorList>
    </citation>
    <scope>NUCLEOTIDE SEQUENCE</scope>
    <source>
        <strain evidence="3">13-0328</strain>
    </source>
</reference>
<evidence type="ECO:0000313" key="3">
    <source>
        <dbReference type="EMBL" id="HAC6885254.1"/>
    </source>
</evidence>
<comment type="caution">
    <text evidence="2">The sequence shown here is derived from an EMBL/GenBank/DDBJ whole genome shotgun (WGS) entry which is preliminary data.</text>
</comment>
<reference evidence="3" key="1">
    <citation type="journal article" date="2018" name="Genome Biol.">
        <title>SKESA: strategic k-mer extension for scrupulous assemblies.</title>
        <authorList>
            <person name="Souvorov A."/>
            <person name="Agarwala R."/>
            <person name="Lipman D.J."/>
        </authorList>
    </citation>
    <scope>NUCLEOTIDE SEQUENCE</scope>
    <source>
        <strain evidence="3">13-0328</strain>
    </source>
</reference>
<dbReference type="InterPro" id="IPR001387">
    <property type="entry name" value="Cro/C1-type_HTH"/>
</dbReference>
<gene>
    <name evidence="3" type="ORF">G0D71_18015</name>
    <name evidence="2" type="ORF">XT48_00895</name>
</gene>
<dbReference type="InterPro" id="IPR010982">
    <property type="entry name" value="Lambda_DNA-bd_dom_sf"/>
</dbReference>
<reference evidence="2" key="3">
    <citation type="submission" date="2018-07" db="EMBL/GenBank/DDBJ databases">
        <authorList>
            <consortium name="GenomeTrakr network: Whole genome sequencing for foodborne pathogen traceback"/>
        </authorList>
    </citation>
    <scope>NUCLEOTIDE SEQUENCE</scope>
    <source>
        <strain evidence="2">NY-N13148</strain>
    </source>
</reference>
<dbReference type="GO" id="GO:0003677">
    <property type="term" value="F:DNA binding"/>
    <property type="evidence" value="ECO:0007669"/>
    <property type="project" value="InterPro"/>
</dbReference>
<dbReference type="PROSITE" id="PS50943">
    <property type="entry name" value="HTH_CROC1"/>
    <property type="match status" value="1"/>
</dbReference>
<dbReference type="InterPro" id="IPR031856">
    <property type="entry name" value="YdaS_toxin-like"/>
</dbReference>
<name>A0A3V4UTP1_SALET</name>
<evidence type="ECO:0000313" key="2">
    <source>
        <dbReference type="EMBL" id="ECH9791548.1"/>
    </source>
</evidence>
<dbReference type="SUPFAM" id="SSF47413">
    <property type="entry name" value="lambda repressor-like DNA-binding domains"/>
    <property type="match status" value="1"/>
</dbReference>
<dbReference type="CDD" id="cd00093">
    <property type="entry name" value="HTH_XRE"/>
    <property type="match status" value="1"/>
</dbReference>
<evidence type="ECO:0000259" key="1">
    <source>
        <dbReference type="PROSITE" id="PS50943"/>
    </source>
</evidence>
<proteinExistence type="predicted"/>
<organism evidence="2">
    <name type="scientific">Salmonella enterica I</name>
    <dbReference type="NCBI Taxonomy" id="59201"/>
    <lineage>
        <taxon>Bacteria</taxon>
        <taxon>Pseudomonadati</taxon>
        <taxon>Pseudomonadota</taxon>
        <taxon>Gammaproteobacteria</taxon>
        <taxon>Enterobacterales</taxon>
        <taxon>Enterobacteriaceae</taxon>
        <taxon>Salmonella</taxon>
    </lineage>
</organism>
<protein>
    <submittedName>
        <fullName evidence="2">Helix-turn-helix domain-containing protein</fullName>
    </submittedName>
</protein>
<dbReference type="EMBL" id="AAITSG010000001">
    <property type="protein sequence ID" value="ECH9791548.1"/>
    <property type="molecule type" value="Genomic_DNA"/>
</dbReference>
<dbReference type="AlphaFoldDB" id="A0A3V4UTP1"/>
<sequence>MNQVIKTAIAIVGTQKELAKACGVSQAAVQKWLYGKAKVSPQNVLSVVKATGGKVQGYQIRPDLPGIFPKPNQSA</sequence>